<keyword evidence="3" id="KW-0540">Nuclease</keyword>
<evidence type="ECO:0000256" key="2">
    <source>
        <dbReference type="ARBA" id="ARBA00022695"/>
    </source>
</evidence>
<reference evidence="8 9" key="1">
    <citation type="journal article" date="2019" name="Sci. Rep.">
        <title>Orb-weaving spider Araneus ventricosus genome elucidates the spidroin gene catalogue.</title>
        <authorList>
            <person name="Kono N."/>
            <person name="Nakamura H."/>
            <person name="Ohtoshi R."/>
            <person name="Moran D.A.P."/>
            <person name="Shinohara A."/>
            <person name="Yoshida Y."/>
            <person name="Fujiwara M."/>
            <person name="Mori M."/>
            <person name="Tomita M."/>
            <person name="Arakawa K."/>
        </authorList>
    </citation>
    <scope>NUCLEOTIDE SEQUENCE [LARGE SCALE GENOMIC DNA]</scope>
</reference>
<evidence type="ECO:0000259" key="7">
    <source>
        <dbReference type="PROSITE" id="PS50878"/>
    </source>
</evidence>
<dbReference type="GO" id="GO:0003964">
    <property type="term" value="F:RNA-directed DNA polymerase activity"/>
    <property type="evidence" value="ECO:0007669"/>
    <property type="project" value="UniProtKB-KW"/>
</dbReference>
<evidence type="ECO:0000256" key="1">
    <source>
        <dbReference type="ARBA" id="ARBA00022679"/>
    </source>
</evidence>
<dbReference type="InterPro" id="IPR043502">
    <property type="entry name" value="DNA/RNA_pol_sf"/>
</dbReference>
<keyword evidence="2" id="KW-0548">Nucleotidyltransferase</keyword>
<dbReference type="InterPro" id="IPR041373">
    <property type="entry name" value="RT_RNaseH"/>
</dbReference>
<dbReference type="PANTHER" id="PTHR37984">
    <property type="entry name" value="PROTEIN CBG26694"/>
    <property type="match status" value="1"/>
</dbReference>
<evidence type="ECO:0000256" key="3">
    <source>
        <dbReference type="ARBA" id="ARBA00022722"/>
    </source>
</evidence>
<keyword evidence="6" id="KW-0695">RNA-directed DNA polymerase</keyword>
<dbReference type="PANTHER" id="PTHR37984:SF5">
    <property type="entry name" value="PROTEIN NYNRIN-LIKE"/>
    <property type="match status" value="1"/>
</dbReference>
<dbReference type="FunFam" id="3.30.70.270:FF:000003">
    <property type="entry name" value="Transposon Ty3-G Gag-Pol polyprotein"/>
    <property type="match status" value="1"/>
</dbReference>
<accession>A0A4Y2B8S1</accession>
<dbReference type="GO" id="GO:0004519">
    <property type="term" value="F:endonuclease activity"/>
    <property type="evidence" value="ECO:0007669"/>
    <property type="project" value="UniProtKB-KW"/>
</dbReference>
<dbReference type="Proteomes" id="UP000499080">
    <property type="component" value="Unassembled WGS sequence"/>
</dbReference>
<keyword evidence="5" id="KW-0378">Hydrolase</keyword>
<evidence type="ECO:0000256" key="4">
    <source>
        <dbReference type="ARBA" id="ARBA00022759"/>
    </source>
</evidence>
<evidence type="ECO:0000256" key="5">
    <source>
        <dbReference type="ARBA" id="ARBA00022801"/>
    </source>
</evidence>
<keyword evidence="4" id="KW-0255">Endonuclease</keyword>
<dbReference type="GO" id="GO:0016787">
    <property type="term" value="F:hydrolase activity"/>
    <property type="evidence" value="ECO:0007669"/>
    <property type="project" value="UniProtKB-KW"/>
</dbReference>
<name>A0A4Y2B8S1_ARAVE</name>
<proteinExistence type="predicted"/>
<dbReference type="AlphaFoldDB" id="A0A4Y2B8S1"/>
<evidence type="ECO:0000313" key="9">
    <source>
        <dbReference type="Proteomes" id="UP000499080"/>
    </source>
</evidence>
<dbReference type="Gene3D" id="3.30.70.270">
    <property type="match status" value="2"/>
</dbReference>
<dbReference type="Pfam" id="PF00078">
    <property type="entry name" value="RVT_1"/>
    <property type="match status" value="1"/>
</dbReference>
<dbReference type="InterPro" id="IPR050951">
    <property type="entry name" value="Retrovirus_Pol_polyprotein"/>
</dbReference>
<dbReference type="OrthoDB" id="8057740at2759"/>
<evidence type="ECO:0000256" key="6">
    <source>
        <dbReference type="ARBA" id="ARBA00022918"/>
    </source>
</evidence>
<dbReference type="SUPFAM" id="SSF56672">
    <property type="entry name" value="DNA/RNA polymerases"/>
    <property type="match status" value="1"/>
</dbReference>
<dbReference type="EMBL" id="BGPR01082593">
    <property type="protein sequence ID" value="GBL87809.1"/>
    <property type="molecule type" value="Genomic_DNA"/>
</dbReference>
<organism evidence="8 9">
    <name type="scientific">Araneus ventricosus</name>
    <name type="common">Orbweaver spider</name>
    <name type="synonym">Epeira ventricosa</name>
    <dbReference type="NCBI Taxonomy" id="182803"/>
    <lineage>
        <taxon>Eukaryota</taxon>
        <taxon>Metazoa</taxon>
        <taxon>Ecdysozoa</taxon>
        <taxon>Arthropoda</taxon>
        <taxon>Chelicerata</taxon>
        <taxon>Arachnida</taxon>
        <taxon>Araneae</taxon>
        <taxon>Araneomorphae</taxon>
        <taxon>Entelegynae</taxon>
        <taxon>Araneoidea</taxon>
        <taxon>Araneidae</taxon>
        <taxon>Araneus</taxon>
    </lineage>
</organism>
<dbReference type="InterPro" id="IPR000477">
    <property type="entry name" value="RT_dom"/>
</dbReference>
<gene>
    <name evidence="8" type="primary">pol_224</name>
    <name evidence="8" type="ORF">AVEN_261749_1</name>
</gene>
<evidence type="ECO:0000313" key="8">
    <source>
        <dbReference type="EMBL" id="GBL87809.1"/>
    </source>
</evidence>
<dbReference type="Pfam" id="PF17917">
    <property type="entry name" value="RT_RNaseH"/>
    <property type="match status" value="1"/>
</dbReference>
<dbReference type="InterPro" id="IPR043128">
    <property type="entry name" value="Rev_trsase/Diguanyl_cyclase"/>
</dbReference>
<keyword evidence="1" id="KW-0808">Transferase</keyword>
<dbReference type="CDD" id="cd01647">
    <property type="entry name" value="RT_LTR"/>
    <property type="match status" value="1"/>
</dbReference>
<dbReference type="FunFam" id="3.10.20.370:FF:000001">
    <property type="entry name" value="Retrovirus-related Pol polyprotein from transposon 17.6-like protein"/>
    <property type="match status" value="1"/>
</dbReference>
<dbReference type="PROSITE" id="PS50878">
    <property type="entry name" value="RT_POL"/>
    <property type="match status" value="1"/>
</dbReference>
<keyword evidence="9" id="KW-1185">Reference proteome</keyword>
<comment type="caution">
    <text evidence="8">The sequence shown here is derived from an EMBL/GenBank/DDBJ whole genome shotgun (WGS) entry which is preliminary data.</text>
</comment>
<sequence length="290" mass="32830">MPFGLVNAPYFFSKLMSQVLENCESFAVPYLDDIAIYSNNWEDHLKHVNEVLKRIGDANLTIKPSKCKFAQNRTKYLGHVVGSGVRTPAEAKIKAVLDFPTPSSKTQIRAFLGLAGYYAHYVKNFSVIAAPLTNVLKGKVKRESIIWTKSPYCTLLTIKKEFIVQSDASDLGMGVVLSQRDAENEEHPILYLSKKFSDAERKYSVTERECAAIIYAIKKLKYYLDGQIFTIETDHNPLVWLKSNAGSNPRLMRWSLELQPFQYKVIHKAGKNHSNADALSRSETRTKSTN</sequence>
<feature type="domain" description="Reverse transcriptase" evidence="7">
    <location>
        <begin position="1"/>
        <end position="81"/>
    </location>
</feature>
<protein>
    <submittedName>
        <fullName evidence="8">Retrovirus-related Pol polyprotein from transposon 297</fullName>
    </submittedName>
</protein>
<dbReference type="CDD" id="cd09274">
    <property type="entry name" value="RNase_HI_RT_Ty3"/>
    <property type="match status" value="1"/>
</dbReference>